<dbReference type="SUPFAM" id="SSF47616">
    <property type="entry name" value="GST C-terminal domain-like"/>
    <property type="match status" value="1"/>
</dbReference>
<dbReference type="PANTHER" id="PTHR44051">
    <property type="entry name" value="GLUTATHIONE S-TRANSFERASE-RELATED"/>
    <property type="match status" value="1"/>
</dbReference>
<dbReference type="Gene3D" id="3.40.30.10">
    <property type="entry name" value="Glutaredoxin"/>
    <property type="match status" value="1"/>
</dbReference>
<feature type="domain" description="GST C-terminal" evidence="6">
    <location>
        <begin position="113"/>
        <end position="256"/>
    </location>
</feature>
<organism evidence="7 8">
    <name type="scientific">Penicillium salamii</name>
    <dbReference type="NCBI Taxonomy" id="1612424"/>
    <lineage>
        <taxon>Eukaryota</taxon>
        <taxon>Fungi</taxon>
        <taxon>Dikarya</taxon>
        <taxon>Ascomycota</taxon>
        <taxon>Pezizomycotina</taxon>
        <taxon>Eurotiomycetes</taxon>
        <taxon>Eurotiomycetidae</taxon>
        <taxon>Eurotiales</taxon>
        <taxon>Aspergillaceae</taxon>
        <taxon>Penicillium</taxon>
    </lineage>
</organism>
<dbReference type="GO" id="GO:0004364">
    <property type="term" value="F:glutathione transferase activity"/>
    <property type="evidence" value="ECO:0007669"/>
    <property type="project" value="UniProtKB-EC"/>
</dbReference>
<evidence type="ECO:0000256" key="4">
    <source>
        <dbReference type="ARBA" id="ARBA00047960"/>
    </source>
</evidence>
<dbReference type="Proteomes" id="UP001152646">
    <property type="component" value="Unassembled WGS sequence"/>
</dbReference>
<proteinExistence type="inferred from homology"/>
<evidence type="ECO:0000313" key="8">
    <source>
        <dbReference type="Proteomes" id="UP001152646"/>
    </source>
</evidence>
<dbReference type="CDD" id="cd03189">
    <property type="entry name" value="GST_C_GTT1_like"/>
    <property type="match status" value="1"/>
</dbReference>
<comment type="catalytic activity">
    <reaction evidence="4">
        <text>RX + glutathione = an S-substituted glutathione + a halide anion + H(+)</text>
        <dbReference type="Rhea" id="RHEA:16437"/>
        <dbReference type="ChEBI" id="CHEBI:15378"/>
        <dbReference type="ChEBI" id="CHEBI:16042"/>
        <dbReference type="ChEBI" id="CHEBI:17792"/>
        <dbReference type="ChEBI" id="CHEBI:57925"/>
        <dbReference type="ChEBI" id="CHEBI:90779"/>
        <dbReference type="EC" id="2.5.1.18"/>
    </reaction>
</comment>
<comment type="similarity">
    <text evidence="1">Belongs to the GST superfamily.</text>
</comment>
<protein>
    <recommendedName>
        <fullName evidence="2">glutathione transferase</fullName>
        <ecNumber evidence="2">2.5.1.18</ecNumber>
    </recommendedName>
</protein>
<dbReference type="AlphaFoldDB" id="A0A9W4MYV3"/>
<dbReference type="EC" id="2.5.1.18" evidence="2"/>
<dbReference type="SUPFAM" id="SSF52833">
    <property type="entry name" value="Thioredoxin-like"/>
    <property type="match status" value="1"/>
</dbReference>
<dbReference type="InterPro" id="IPR004045">
    <property type="entry name" value="Glutathione_S-Trfase_N"/>
</dbReference>
<dbReference type="PANTHER" id="PTHR44051:SF9">
    <property type="entry name" value="GLUTATHIONE S-TRANSFERASE 1"/>
    <property type="match status" value="1"/>
</dbReference>
<dbReference type="GO" id="GO:0004602">
    <property type="term" value="F:glutathione peroxidase activity"/>
    <property type="evidence" value="ECO:0007669"/>
    <property type="project" value="UniProtKB-ARBA"/>
</dbReference>
<dbReference type="InterPro" id="IPR036282">
    <property type="entry name" value="Glutathione-S-Trfase_C_sf"/>
</dbReference>
<evidence type="ECO:0000259" key="5">
    <source>
        <dbReference type="PROSITE" id="PS50404"/>
    </source>
</evidence>
<dbReference type="Pfam" id="PF14497">
    <property type="entry name" value="GST_C_3"/>
    <property type="match status" value="1"/>
</dbReference>
<dbReference type="InterPro" id="IPR010987">
    <property type="entry name" value="Glutathione-S-Trfase_C-like"/>
</dbReference>
<evidence type="ECO:0000256" key="1">
    <source>
        <dbReference type="ARBA" id="ARBA00007409"/>
    </source>
</evidence>
<reference evidence="7" key="1">
    <citation type="submission" date="2021-07" db="EMBL/GenBank/DDBJ databases">
        <authorList>
            <person name="Branca A.L. A."/>
        </authorList>
    </citation>
    <scope>NUCLEOTIDE SEQUENCE</scope>
</reference>
<dbReference type="SFLD" id="SFLDS00019">
    <property type="entry name" value="Glutathione_Transferase_(cytos"/>
    <property type="match status" value="1"/>
</dbReference>
<dbReference type="Pfam" id="PF13409">
    <property type="entry name" value="GST_N_2"/>
    <property type="match status" value="1"/>
</dbReference>
<keyword evidence="3" id="KW-0808">Transferase</keyword>
<feature type="domain" description="GST N-terminal" evidence="5">
    <location>
        <begin position="7"/>
        <end position="94"/>
    </location>
</feature>
<dbReference type="GO" id="GO:0005737">
    <property type="term" value="C:cytoplasm"/>
    <property type="evidence" value="ECO:0007669"/>
    <property type="project" value="UniProtKB-ARBA"/>
</dbReference>
<dbReference type="CDD" id="cd03046">
    <property type="entry name" value="GST_N_GTT1_like"/>
    <property type="match status" value="1"/>
</dbReference>
<dbReference type="OrthoDB" id="2098326at2759"/>
<dbReference type="Gene3D" id="1.20.1050.10">
    <property type="match status" value="1"/>
</dbReference>
<sequence length="260" mass="29288">MTDHNQGCKITLYWLEQSRSHRILWLLEELELKYELKIFKRGADKLAPAALKEVHPLGKSPVITIEAPDSTKPLVLAESGAIVEYLVDHFGSACPSLVPQRYTPGKEGKVGGETEEWMRYRYFMHYAEGSLMPFLVMTLVNDSIRNAPPFFVRPITTIVASQVENQFLTRNVEGNLAFLEDQLRTSPSGGDFICGQELTAADILLSFPVIAVTMRVLKDKKNKDKFPLLVAYAKRLEGFDGYKRAVKKIEDIDGKFSASM</sequence>
<dbReference type="PROSITE" id="PS50405">
    <property type="entry name" value="GST_CTER"/>
    <property type="match status" value="1"/>
</dbReference>
<dbReference type="PROSITE" id="PS50404">
    <property type="entry name" value="GST_NTER"/>
    <property type="match status" value="1"/>
</dbReference>
<evidence type="ECO:0000313" key="7">
    <source>
        <dbReference type="EMBL" id="CAG8229681.1"/>
    </source>
</evidence>
<gene>
    <name evidence="7" type="ORF">PSALAMII_LOCUS269</name>
</gene>
<dbReference type="FunFam" id="3.40.30.10:FF:000156">
    <property type="entry name" value="Glutathione S-transferase 1"/>
    <property type="match status" value="1"/>
</dbReference>
<evidence type="ECO:0000259" key="6">
    <source>
        <dbReference type="PROSITE" id="PS50405"/>
    </source>
</evidence>
<dbReference type="InterPro" id="IPR004046">
    <property type="entry name" value="GST_C"/>
</dbReference>
<evidence type="ECO:0000256" key="2">
    <source>
        <dbReference type="ARBA" id="ARBA00012452"/>
    </source>
</evidence>
<dbReference type="SFLD" id="SFLDG00358">
    <property type="entry name" value="Main_(cytGST)"/>
    <property type="match status" value="1"/>
</dbReference>
<dbReference type="InterPro" id="IPR040079">
    <property type="entry name" value="Glutathione_S-Trfase"/>
</dbReference>
<evidence type="ECO:0000256" key="3">
    <source>
        <dbReference type="ARBA" id="ARBA00022679"/>
    </source>
</evidence>
<dbReference type="EMBL" id="CAJVPA010000011">
    <property type="protein sequence ID" value="CAG8229681.1"/>
    <property type="molecule type" value="Genomic_DNA"/>
</dbReference>
<name>A0A9W4MYV3_9EURO</name>
<dbReference type="InterPro" id="IPR036249">
    <property type="entry name" value="Thioredoxin-like_sf"/>
</dbReference>
<accession>A0A9W4MYV3</accession>
<comment type="caution">
    <text evidence="7">The sequence shown here is derived from an EMBL/GenBank/DDBJ whole genome shotgun (WGS) entry which is preliminary data.</text>
</comment>